<gene>
    <name evidence="1" type="ORF">TNCT_348991</name>
</gene>
<organism evidence="1 2">
    <name type="scientific">Trichonephila clavata</name>
    <name type="common">Joro spider</name>
    <name type="synonym">Nephila clavata</name>
    <dbReference type="NCBI Taxonomy" id="2740835"/>
    <lineage>
        <taxon>Eukaryota</taxon>
        <taxon>Metazoa</taxon>
        <taxon>Ecdysozoa</taxon>
        <taxon>Arthropoda</taxon>
        <taxon>Chelicerata</taxon>
        <taxon>Arachnida</taxon>
        <taxon>Araneae</taxon>
        <taxon>Araneomorphae</taxon>
        <taxon>Entelegynae</taxon>
        <taxon>Araneoidea</taxon>
        <taxon>Nephilidae</taxon>
        <taxon>Trichonephila</taxon>
    </lineage>
</organism>
<dbReference type="EMBL" id="BMAO01013078">
    <property type="protein sequence ID" value="GFQ86147.1"/>
    <property type="molecule type" value="Genomic_DNA"/>
</dbReference>
<sequence length="67" mass="7937">MFVLNTKHIRGNMHIGSGNVIQKGIYIFKSCHTWLVYHLEKPSWLLISLLFPYLKYDFRLKQKDAGK</sequence>
<dbReference type="AlphaFoldDB" id="A0A8X6I296"/>
<comment type="caution">
    <text evidence="1">The sequence shown here is derived from an EMBL/GenBank/DDBJ whole genome shotgun (WGS) entry which is preliminary data.</text>
</comment>
<dbReference type="Proteomes" id="UP000887116">
    <property type="component" value="Unassembled WGS sequence"/>
</dbReference>
<name>A0A8X6I296_TRICU</name>
<protein>
    <submittedName>
        <fullName evidence="1">Uncharacterized protein</fullName>
    </submittedName>
</protein>
<evidence type="ECO:0000313" key="1">
    <source>
        <dbReference type="EMBL" id="GFQ86147.1"/>
    </source>
</evidence>
<keyword evidence="2" id="KW-1185">Reference proteome</keyword>
<reference evidence="1" key="1">
    <citation type="submission" date="2020-07" db="EMBL/GenBank/DDBJ databases">
        <title>Multicomponent nature underlies the extraordinary mechanical properties of spider dragline silk.</title>
        <authorList>
            <person name="Kono N."/>
            <person name="Nakamura H."/>
            <person name="Mori M."/>
            <person name="Yoshida Y."/>
            <person name="Ohtoshi R."/>
            <person name="Malay A.D."/>
            <person name="Moran D.A.P."/>
            <person name="Tomita M."/>
            <person name="Numata K."/>
            <person name="Arakawa K."/>
        </authorList>
    </citation>
    <scope>NUCLEOTIDE SEQUENCE</scope>
</reference>
<proteinExistence type="predicted"/>
<accession>A0A8X6I296</accession>
<evidence type="ECO:0000313" key="2">
    <source>
        <dbReference type="Proteomes" id="UP000887116"/>
    </source>
</evidence>